<sequence>MLDLHAPEITMEILQGQHGYHPSSSGDLDMIEKGRTNDGSICLLALSALSGRADYNLATGGLTANVDLEGIHVRDSRVSSKISASYRDLLKSSLDAKVST</sequence>
<organism evidence="1 2">
    <name type="scientific">Phytophthora infestans (strain T30-4)</name>
    <name type="common">Potato late blight agent</name>
    <dbReference type="NCBI Taxonomy" id="403677"/>
    <lineage>
        <taxon>Eukaryota</taxon>
        <taxon>Sar</taxon>
        <taxon>Stramenopiles</taxon>
        <taxon>Oomycota</taxon>
        <taxon>Peronosporomycetes</taxon>
        <taxon>Peronosporales</taxon>
        <taxon>Peronosporaceae</taxon>
        <taxon>Phytophthora</taxon>
    </lineage>
</organism>
<dbReference type="Proteomes" id="UP000006643">
    <property type="component" value="Unassembled WGS sequence"/>
</dbReference>
<dbReference type="GeneID" id="9477849"/>
<keyword evidence="2" id="KW-1185">Reference proteome</keyword>
<dbReference type="KEGG" id="pif:PITG_21545"/>
<proteinExistence type="predicted"/>
<gene>
    <name evidence="1" type="ORF">PITG_21545</name>
</gene>
<evidence type="ECO:0000313" key="2">
    <source>
        <dbReference type="Proteomes" id="UP000006643"/>
    </source>
</evidence>
<dbReference type="HOGENOM" id="CLU_2311644_0_0_1"/>
<evidence type="ECO:0000313" key="1">
    <source>
        <dbReference type="EMBL" id="EEY64953.1"/>
    </source>
</evidence>
<dbReference type="EMBL" id="DS028561">
    <property type="protein sequence ID" value="EEY64953.1"/>
    <property type="molecule type" value="Genomic_DNA"/>
</dbReference>
<dbReference type="RefSeq" id="XP_002894843.1">
    <property type="nucleotide sequence ID" value="XM_002894797.1"/>
</dbReference>
<dbReference type="AlphaFoldDB" id="D0P4D1"/>
<dbReference type="eggNOG" id="KOG1809">
    <property type="taxonomic scope" value="Eukaryota"/>
</dbReference>
<protein>
    <submittedName>
        <fullName evidence="1">Uncharacterized protein</fullName>
    </submittedName>
</protein>
<dbReference type="VEuPathDB" id="FungiDB:PITG_21545"/>
<name>D0P4D1_PHYIT</name>
<accession>D0P4D1</accession>
<dbReference type="InParanoid" id="D0P4D1"/>
<reference evidence="2" key="1">
    <citation type="journal article" date="2009" name="Nature">
        <title>Genome sequence and analysis of the Irish potato famine pathogen Phytophthora infestans.</title>
        <authorList>
            <consortium name="The Broad Institute Genome Sequencing Platform"/>
            <person name="Haas B.J."/>
            <person name="Kamoun S."/>
            <person name="Zody M.C."/>
            <person name="Jiang R.H."/>
            <person name="Handsaker R.E."/>
            <person name="Cano L.M."/>
            <person name="Grabherr M."/>
            <person name="Kodira C.D."/>
            <person name="Raffaele S."/>
            <person name="Torto-Alalibo T."/>
            <person name="Bozkurt T.O."/>
            <person name="Ah-Fong A.M."/>
            <person name="Alvarado L."/>
            <person name="Anderson V.L."/>
            <person name="Armstrong M.R."/>
            <person name="Avrova A."/>
            <person name="Baxter L."/>
            <person name="Beynon J."/>
            <person name="Boevink P.C."/>
            <person name="Bollmann S.R."/>
            <person name="Bos J.I."/>
            <person name="Bulone V."/>
            <person name="Cai G."/>
            <person name="Cakir C."/>
            <person name="Carrington J.C."/>
            <person name="Chawner M."/>
            <person name="Conti L."/>
            <person name="Costanzo S."/>
            <person name="Ewan R."/>
            <person name="Fahlgren N."/>
            <person name="Fischbach M.A."/>
            <person name="Fugelstad J."/>
            <person name="Gilroy E.M."/>
            <person name="Gnerre S."/>
            <person name="Green P.J."/>
            <person name="Grenville-Briggs L.J."/>
            <person name="Griffith J."/>
            <person name="Grunwald N.J."/>
            <person name="Horn K."/>
            <person name="Horner N.R."/>
            <person name="Hu C.H."/>
            <person name="Huitema E."/>
            <person name="Jeong D.H."/>
            <person name="Jones A.M."/>
            <person name="Jones J.D."/>
            <person name="Jones R.W."/>
            <person name="Karlsson E.K."/>
            <person name="Kunjeti S.G."/>
            <person name="Lamour K."/>
            <person name="Liu Z."/>
            <person name="Ma L."/>
            <person name="Maclean D."/>
            <person name="Chibucos M.C."/>
            <person name="McDonald H."/>
            <person name="McWalters J."/>
            <person name="Meijer H.J."/>
            <person name="Morgan W."/>
            <person name="Morris P.F."/>
            <person name="Munro C.A."/>
            <person name="O'Neill K."/>
            <person name="Ospina-Giraldo M."/>
            <person name="Pinzon A."/>
            <person name="Pritchard L."/>
            <person name="Ramsahoye B."/>
            <person name="Ren Q."/>
            <person name="Restrepo S."/>
            <person name="Roy S."/>
            <person name="Sadanandom A."/>
            <person name="Savidor A."/>
            <person name="Schornack S."/>
            <person name="Schwartz D.C."/>
            <person name="Schumann U.D."/>
            <person name="Schwessinger B."/>
            <person name="Seyer L."/>
            <person name="Sharpe T."/>
            <person name="Silvar C."/>
            <person name="Song J."/>
            <person name="Studholme D.J."/>
            <person name="Sykes S."/>
            <person name="Thines M."/>
            <person name="van de Vondervoort P.J."/>
            <person name="Phuntumart V."/>
            <person name="Wawra S."/>
            <person name="Weide R."/>
            <person name="Win J."/>
            <person name="Young C."/>
            <person name="Zhou S."/>
            <person name="Fry W."/>
            <person name="Meyers B.C."/>
            <person name="van West P."/>
            <person name="Ristaino J."/>
            <person name="Govers F."/>
            <person name="Birch P.R."/>
            <person name="Whisson S.C."/>
            <person name="Judelson H.S."/>
            <person name="Nusbaum C."/>
        </authorList>
    </citation>
    <scope>NUCLEOTIDE SEQUENCE [LARGE SCALE GENOMIC DNA]</scope>
    <source>
        <strain evidence="2">T30-4</strain>
    </source>
</reference>